<sequence>MRASVVAVVTLMLLAAPAVHADEPVMSTSADLDGDGKPEAISVQWADGDAQFVLKVGSATVRGKTNDAEVRGVFITDVDGSDKWKEVAVHMGLTDDDSRNTVYGFDGKTLKEMGSVRTLTEVRGNGIVLSDSWMGFWNLREKYSLDRKAWKLNHVPQELYFVGTEATVKQSFPIVRSHKDKAVVANLAQGSKIQVLAAMPVGAKRYGDYWYLVKSSTGLLGWTQVQNLHDKTEGLPWAG</sequence>
<dbReference type="EMBL" id="JAPNKA010000001">
    <property type="protein sequence ID" value="MCY1075908.1"/>
    <property type="molecule type" value="Genomic_DNA"/>
</dbReference>
<evidence type="ECO:0008006" key="4">
    <source>
        <dbReference type="Google" id="ProtNLM"/>
    </source>
</evidence>
<evidence type="ECO:0000256" key="1">
    <source>
        <dbReference type="SAM" id="SignalP"/>
    </source>
</evidence>
<gene>
    <name evidence="2" type="ORF">OV287_15650</name>
</gene>
<protein>
    <recommendedName>
        <fullName evidence="4">SH3 domain-containing protein</fullName>
    </recommendedName>
</protein>
<name>A0ABT4A2T3_9BACT</name>
<feature type="chain" id="PRO_5045642848" description="SH3 domain-containing protein" evidence="1">
    <location>
        <begin position="22"/>
        <end position="239"/>
    </location>
</feature>
<dbReference type="SUPFAM" id="SSF69318">
    <property type="entry name" value="Integrin alpha N-terminal domain"/>
    <property type="match status" value="1"/>
</dbReference>
<accession>A0ABT4A2T3</accession>
<reference evidence="2 3" key="1">
    <citation type="submission" date="2022-11" db="EMBL/GenBank/DDBJ databases">
        <title>Minimal conservation of predation-associated metabolite biosynthetic gene clusters underscores biosynthetic potential of Myxococcota including descriptions for ten novel species: Archangium lansinium sp. nov., Myxococcus landrumus sp. nov., Nannocystis bai.</title>
        <authorList>
            <person name="Ahearne A."/>
            <person name="Stevens C."/>
            <person name="Phillips K."/>
        </authorList>
    </citation>
    <scope>NUCLEOTIDE SEQUENCE [LARGE SCALE GENOMIC DNA]</scope>
    <source>
        <strain evidence="2 3">MIWBW</strain>
    </source>
</reference>
<dbReference type="Proteomes" id="UP001207654">
    <property type="component" value="Unassembled WGS sequence"/>
</dbReference>
<dbReference type="InterPro" id="IPR028994">
    <property type="entry name" value="Integrin_alpha_N"/>
</dbReference>
<feature type="signal peptide" evidence="1">
    <location>
        <begin position="1"/>
        <end position="21"/>
    </location>
</feature>
<evidence type="ECO:0000313" key="3">
    <source>
        <dbReference type="Proteomes" id="UP001207654"/>
    </source>
</evidence>
<comment type="caution">
    <text evidence="2">The sequence shown here is derived from an EMBL/GenBank/DDBJ whole genome shotgun (WGS) entry which is preliminary data.</text>
</comment>
<keyword evidence="3" id="KW-1185">Reference proteome</keyword>
<evidence type="ECO:0000313" key="2">
    <source>
        <dbReference type="EMBL" id="MCY1075908.1"/>
    </source>
</evidence>
<proteinExistence type="predicted"/>
<dbReference type="RefSeq" id="WP_267534820.1">
    <property type="nucleotide sequence ID" value="NZ_JAPNKA010000001.1"/>
</dbReference>
<organism evidence="2 3">
    <name type="scientific">Archangium lansingense</name>
    <dbReference type="NCBI Taxonomy" id="2995310"/>
    <lineage>
        <taxon>Bacteria</taxon>
        <taxon>Pseudomonadati</taxon>
        <taxon>Myxococcota</taxon>
        <taxon>Myxococcia</taxon>
        <taxon>Myxococcales</taxon>
        <taxon>Cystobacterineae</taxon>
        <taxon>Archangiaceae</taxon>
        <taxon>Archangium</taxon>
    </lineage>
</organism>
<keyword evidence="1" id="KW-0732">Signal</keyword>